<gene>
    <name evidence="1" type="ORF">MNBD_NITROSPINAE05-342</name>
</gene>
<dbReference type="AlphaFoldDB" id="A0A3B1CXP1"/>
<dbReference type="GO" id="GO:0016740">
    <property type="term" value="F:transferase activity"/>
    <property type="evidence" value="ECO:0007669"/>
    <property type="project" value="UniProtKB-KW"/>
</dbReference>
<dbReference type="PROSITE" id="PS51257">
    <property type="entry name" value="PROKAR_LIPOPROTEIN"/>
    <property type="match status" value="1"/>
</dbReference>
<proteinExistence type="predicted"/>
<dbReference type="EMBL" id="UOGG01000151">
    <property type="protein sequence ID" value="VAX31311.1"/>
    <property type="molecule type" value="Genomic_DNA"/>
</dbReference>
<organism evidence="1">
    <name type="scientific">hydrothermal vent metagenome</name>
    <dbReference type="NCBI Taxonomy" id="652676"/>
    <lineage>
        <taxon>unclassified sequences</taxon>
        <taxon>metagenomes</taxon>
        <taxon>ecological metagenomes</taxon>
    </lineage>
</organism>
<sequence length="157" mass="17152">MSPKNYLFRLFGIFLLVTPLVLGGCSYLPWVGEDDEEDLAFEEDFPFEDEQAARTVKGGEAEDDFFAEEGGLIESGGDFSSINQGADSSALQGDVESLQSQQEALISKVRELEEILLTLGPKVNATQERLEGSLAAVSGQSQFLEPEVEELKLKVSQ</sequence>
<name>A0A3B1CXP1_9ZZZZ</name>
<protein>
    <submittedName>
        <fullName evidence="1">TPR repeat containing exported protein Putative periplasmic protein contains a protein prenylyltransferase domain</fullName>
    </submittedName>
</protein>
<evidence type="ECO:0000313" key="1">
    <source>
        <dbReference type="EMBL" id="VAX31311.1"/>
    </source>
</evidence>
<reference evidence="1" key="1">
    <citation type="submission" date="2018-06" db="EMBL/GenBank/DDBJ databases">
        <authorList>
            <person name="Zhirakovskaya E."/>
        </authorList>
    </citation>
    <scope>NUCLEOTIDE SEQUENCE</scope>
</reference>
<keyword evidence="1" id="KW-0808">Transferase</keyword>
<feature type="non-terminal residue" evidence="1">
    <location>
        <position position="157"/>
    </location>
</feature>
<accession>A0A3B1CXP1</accession>